<evidence type="ECO:0000313" key="16">
    <source>
        <dbReference type="EMBL" id="MEJ8567532.1"/>
    </source>
</evidence>
<feature type="binding site" evidence="13">
    <location>
        <position position="55"/>
    </location>
    <ligand>
        <name>Zn(2+)</name>
        <dbReference type="ChEBI" id="CHEBI:29105"/>
        <note>catalytic</note>
    </ligand>
</feature>
<dbReference type="AlphaFoldDB" id="A0AAW9RBZ6"/>
<accession>A0AAW9RBZ6</accession>
<feature type="binding site" evidence="13">
    <location>
        <position position="91"/>
    </location>
    <ligand>
        <name>Zn(2+)</name>
        <dbReference type="ChEBI" id="CHEBI:29105"/>
        <note>catalytic</note>
    </ligand>
</feature>
<dbReference type="EC" id="3.5.4.5" evidence="4 14"/>
<dbReference type="GO" id="GO:0008270">
    <property type="term" value="F:zinc ion binding"/>
    <property type="evidence" value="ECO:0007669"/>
    <property type="project" value="UniProtKB-UniRule"/>
</dbReference>
<dbReference type="RefSeq" id="WP_354694850.1">
    <property type="nucleotide sequence ID" value="NZ_JAZHOG010000004.1"/>
</dbReference>
<dbReference type="GO" id="GO:0005829">
    <property type="term" value="C:cytosol"/>
    <property type="evidence" value="ECO:0007669"/>
    <property type="project" value="TreeGrafter"/>
</dbReference>
<dbReference type="PANTHER" id="PTHR11644">
    <property type="entry name" value="CYTIDINE DEAMINASE"/>
    <property type="match status" value="1"/>
</dbReference>
<evidence type="ECO:0000259" key="15">
    <source>
        <dbReference type="PROSITE" id="PS51747"/>
    </source>
</evidence>
<proteinExistence type="inferred from homology"/>
<protein>
    <recommendedName>
        <fullName evidence="5 14">Cytidine deaminase</fullName>
        <ecNumber evidence="4 14">3.5.4.5</ecNumber>
    </recommendedName>
    <alternativeName>
        <fullName evidence="9 14">Cytidine aminohydrolase</fullName>
    </alternativeName>
</protein>
<comment type="function">
    <text evidence="2 14">This enzyme scavenges exogenous and endogenous cytidine and 2'-deoxycytidine for UMP synthesis.</text>
</comment>
<evidence type="ECO:0000256" key="1">
    <source>
        <dbReference type="ARBA" id="ARBA00001947"/>
    </source>
</evidence>
<dbReference type="InterPro" id="IPR016193">
    <property type="entry name" value="Cytidine_deaminase-like"/>
</dbReference>
<dbReference type="Pfam" id="PF00383">
    <property type="entry name" value="dCMP_cyt_deam_1"/>
    <property type="match status" value="1"/>
</dbReference>
<dbReference type="InterPro" id="IPR006262">
    <property type="entry name" value="Cyt_deam_tetra"/>
</dbReference>
<keyword evidence="7 14" id="KW-0378">Hydrolase</keyword>
<evidence type="ECO:0000256" key="4">
    <source>
        <dbReference type="ARBA" id="ARBA00012783"/>
    </source>
</evidence>
<feature type="active site" description="Proton donor" evidence="12">
    <location>
        <position position="57"/>
    </location>
</feature>
<comment type="caution">
    <text evidence="16">The sequence shown here is derived from an EMBL/GenBank/DDBJ whole genome shotgun (WGS) entry which is preliminary data.</text>
</comment>
<dbReference type="PROSITE" id="PS00903">
    <property type="entry name" value="CYT_DCMP_DEAMINASES_1"/>
    <property type="match status" value="1"/>
</dbReference>
<evidence type="ECO:0000256" key="8">
    <source>
        <dbReference type="ARBA" id="ARBA00022833"/>
    </source>
</evidence>
<comment type="cofactor">
    <cofactor evidence="1 13 14">
        <name>Zn(2+)</name>
        <dbReference type="ChEBI" id="CHEBI:29105"/>
    </cofactor>
</comment>
<keyword evidence="17" id="KW-1185">Reference proteome</keyword>
<dbReference type="Proteomes" id="UP001359886">
    <property type="component" value="Unassembled WGS sequence"/>
</dbReference>
<reference evidence="16 17" key="1">
    <citation type="submission" date="2024-02" db="EMBL/GenBank/DDBJ databases">
        <title>A novel Wenzhouxiangellaceae bacterium, isolated from coastal sediments.</title>
        <authorList>
            <person name="Du Z.-J."/>
            <person name="Ye Y.-Q."/>
            <person name="Zhang X.-Y."/>
        </authorList>
    </citation>
    <scope>NUCLEOTIDE SEQUENCE [LARGE SCALE GENOMIC DNA]</scope>
    <source>
        <strain evidence="16 17">CH-27</strain>
    </source>
</reference>
<evidence type="ECO:0000256" key="5">
    <source>
        <dbReference type="ARBA" id="ARBA00018266"/>
    </source>
</evidence>
<evidence type="ECO:0000256" key="6">
    <source>
        <dbReference type="ARBA" id="ARBA00022723"/>
    </source>
</evidence>
<dbReference type="GO" id="GO:0042802">
    <property type="term" value="F:identical protein binding"/>
    <property type="evidence" value="ECO:0007669"/>
    <property type="project" value="UniProtKB-ARBA"/>
</dbReference>
<comment type="similarity">
    <text evidence="3 14">Belongs to the cytidine and deoxycytidylate deaminase family.</text>
</comment>
<evidence type="ECO:0000256" key="9">
    <source>
        <dbReference type="ARBA" id="ARBA00032005"/>
    </source>
</evidence>
<sequence length="132" mass="13711">MDIDLAGLRAQAEAAREAAWAPYSGFKVGAAILDGAGGVHVGCNVENASFGLTSCAERNALAAAVVSGAEILLALVIYSPGDVPWSPCGACRQCINELMPADAEVHSCCSAGAVRSWRVDELLPDTFSIHHR</sequence>
<evidence type="ECO:0000256" key="13">
    <source>
        <dbReference type="PIRSR" id="PIRSR606262-3"/>
    </source>
</evidence>
<dbReference type="CDD" id="cd01283">
    <property type="entry name" value="cytidine_deaminase"/>
    <property type="match status" value="1"/>
</dbReference>
<dbReference type="PROSITE" id="PS51747">
    <property type="entry name" value="CYT_DCMP_DEAMINASES_2"/>
    <property type="match status" value="1"/>
</dbReference>
<feature type="binding site" evidence="13">
    <location>
        <position position="88"/>
    </location>
    <ligand>
        <name>Zn(2+)</name>
        <dbReference type="ChEBI" id="CHEBI:29105"/>
        <note>catalytic</note>
    </ligand>
</feature>
<dbReference type="InterPro" id="IPR002125">
    <property type="entry name" value="CMP_dCMP_dom"/>
</dbReference>
<dbReference type="EMBL" id="JAZHOG010000004">
    <property type="protein sequence ID" value="MEJ8567532.1"/>
    <property type="molecule type" value="Genomic_DNA"/>
</dbReference>
<organism evidence="16 17">
    <name type="scientific">Elongatibacter sediminis</name>
    <dbReference type="NCBI Taxonomy" id="3119006"/>
    <lineage>
        <taxon>Bacteria</taxon>
        <taxon>Pseudomonadati</taxon>
        <taxon>Pseudomonadota</taxon>
        <taxon>Gammaproteobacteria</taxon>
        <taxon>Chromatiales</taxon>
        <taxon>Wenzhouxiangellaceae</taxon>
        <taxon>Elongatibacter</taxon>
    </lineage>
</organism>
<dbReference type="SUPFAM" id="SSF53927">
    <property type="entry name" value="Cytidine deaminase-like"/>
    <property type="match status" value="1"/>
</dbReference>
<dbReference type="GO" id="GO:0072527">
    <property type="term" value="P:pyrimidine-containing compound metabolic process"/>
    <property type="evidence" value="ECO:0007669"/>
    <property type="project" value="UniProtKB-ARBA"/>
</dbReference>
<keyword evidence="8 13" id="KW-0862">Zinc</keyword>
<dbReference type="GO" id="GO:0055086">
    <property type="term" value="P:nucleobase-containing small molecule metabolic process"/>
    <property type="evidence" value="ECO:0007669"/>
    <property type="project" value="UniProtKB-ARBA"/>
</dbReference>
<dbReference type="InterPro" id="IPR016192">
    <property type="entry name" value="APOBEC/CMP_deaminase_Zn-bd"/>
</dbReference>
<name>A0AAW9RBZ6_9GAMM</name>
<evidence type="ECO:0000313" key="17">
    <source>
        <dbReference type="Proteomes" id="UP001359886"/>
    </source>
</evidence>
<dbReference type="NCBIfam" id="NF004064">
    <property type="entry name" value="PRK05578.1"/>
    <property type="match status" value="1"/>
</dbReference>
<dbReference type="InterPro" id="IPR050202">
    <property type="entry name" value="Cyt/Deoxycyt_deaminase"/>
</dbReference>
<evidence type="ECO:0000256" key="3">
    <source>
        <dbReference type="ARBA" id="ARBA00006576"/>
    </source>
</evidence>
<dbReference type="NCBIfam" id="TIGR01354">
    <property type="entry name" value="cyt_deam_tetra"/>
    <property type="match status" value="1"/>
</dbReference>
<evidence type="ECO:0000256" key="2">
    <source>
        <dbReference type="ARBA" id="ARBA00003949"/>
    </source>
</evidence>
<gene>
    <name evidence="16" type="ORF">V3330_07830</name>
</gene>
<evidence type="ECO:0000256" key="7">
    <source>
        <dbReference type="ARBA" id="ARBA00022801"/>
    </source>
</evidence>
<keyword evidence="6 13" id="KW-0479">Metal-binding</keyword>
<dbReference type="GO" id="GO:0004126">
    <property type="term" value="F:cytidine deaminase activity"/>
    <property type="evidence" value="ECO:0007669"/>
    <property type="project" value="UniProtKB-UniRule"/>
</dbReference>
<evidence type="ECO:0000256" key="14">
    <source>
        <dbReference type="RuleBase" id="RU364006"/>
    </source>
</evidence>
<comment type="catalytic activity">
    <reaction evidence="10 14">
        <text>2'-deoxycytidine + H2O + H(+) = 2'-deoxyuridine + NH4(+)</text>
        <dbReference type="Rhea" id="RHEA:13433"/>
        <dbReference type="ChEBI" id="CHEBI:15377"/>
        <dbReference type="ChEBI" id="CHEBI:15378"/>
        <dbReference type="ChEBI" id="CHEBI:15698"/>
        <dbReference type="ChEBI" id="CHEBI:16450"/>
        <dbReference type="ChEBI" id="CHEBI:28938"/>
        <dbReference type="EC" id="3.5.4.5"/>
    </reaction>
</comment>
<comment type="catalytic activity">
    <reaction evidence="11 14">
        <text>cytidine + H2O + H(+) = uridine + NH4(+)</text>
        <dbReference type="Rhea" id="RHEA:16069"/>
        <dbReference type="ChEBI" id="CHEBI:15377"/>
        <dbReference type="ChEBI" id="CHEBI:15378"/>
        <dbReference type="ChEBI" id="CHEBI:16704"/>
        <dbReference type="ChEBI" id="CHEBI:17562"/>
        <dbReference type="ChEBI" id="CHEBI:28938"/>
        <dbReference type="EC" id="3.5.4.5"/>
    </reaction>
</comment>
<evidence type="ECO:0000256" key="12">
    <source>
        <dbReference type="PIRSR" id="PIRSR606262-1"/>
    </source>
</evidence>
<evidence type="ECO:0000256" key="10">
    <source>
        <dbReference type="ARBA" id="ARBA00049252"/>
    </source>
</evidence>
<dbReference type="PANTHER" id="PTHR11644:SF2">
    <property type="entry name" value="CYTIDINE DEAMINASE"/>
    <property type="match status" value="1"/>
</dbReference>
<evidence type="ECO:0000256" key="11">
    <source>
        <dbReference type="ARBA" id="ARBA00049558"/>
    </source>
</evidence>
<feature type="domain" description="CMP/dCMP-type deaminase" evidence="15">
    <location>
        <begin position="3"/>
        <end position="130"/>
    </location>
</feature>
<dbReference type="Gene3D" id="3.40.140.10">
    <property type="entry name" value="Cytidine Deaminase, domain 2"/>
    <property type="match status" value="1"/>
</dbReference>